<name>A0A499VXZ6_STRAX</name>
<dbReference type="EMBL" id="AP019621">
    <property type="protein sequence ID" value="BBJ51427.1"/>
    <property type="molecule type" value="Genomic_DNA"/>
</dbReference>
<proteinExistence type="predicted"/>
<reference evidence="2" key="1">
    <citation type="submission" date="2019-04" db="EMBL/GenBank/DDBJ databases">
        <title>Draft genome sequences of Streptomyces avermitilis MC3.</title>
        <authorList>
            <person name="Komaki H."/>
            <person name="Tamura T."/>
            <person name="Hosoyama A."/>
        </authorList>
    </citation>
    <scope>NUCLEOTIDE SEQUENCE</scope>
    <source>
        <strain evidence="2">MC3</strain>
    </source>
</reference>
<protein>
    <submittedName>
        <fullName evidence="2">Uncharacterized protein</fullName>
    </submittedName>
</protein>
<feature type="region of interest" description="Disordered" evidence="1">
    <location>
        <begin position="178"/>
        <end position="213"/>
    </location>
</feature>
<evidence type="ECO:0000313" key="2">
    <source>
        <dbReference type="EMBL" id="BBJ51427.1"/>
    </source>
</evidence>
<sequence>MAVDQLGDDAARHVVDRERLVLVLLRDPGVEDHLEQDVSQLLAEFVAVALLDRLDQLVRFLDAVLGQALVGLLGRPGALGADAVHDLDEVEETGARQVVRGGEQLQVRHLYAAGAREAGQPVGEARLALAGRDDDQRAAAGAGVDQLLGGRGRLVDRDARLAQIRQLGVRAVRAQDPVGTVQRLPGGPGQESGCDTVTGGEQDDAAGGGGVGTGHVRVAVEAGCVHPSNVTHAADTTSSYPQAGR</sequence>
<dbReference type="AlphaFoldDB" id="A0A499VXZ6"/>
<accession>A0A499VXZ6</accession>
<evidence type="ECO:0000256" key="1">
    <source>
        <dbReference type="SAM" id="MobiDB-lite"/>
    </source>
</evidence>
<organism evidence="2">
    <name type="scientific">Streptomyces avermitilis</name>
    <dbReference type="NCBI Taxonomy" id="33903"/>
    <lineage>
        <taxon>Bacteria</taxon>
        <taxon>Bacillati</taxon>
        <taxon>Actinomycetota</taxon>
        <taxon>Actinomycetes</taxon>
        <taxon>Kitasatosporales</taxon>
        <taxon>Streptomycetaceae</taxon>
        <taxon>Streptomyces</taxon>
    </lineage>
</organism>
<gene>
    <name evidence="2" type="ORF">SAVMC3_40560</name>
</gene>